<dbReference type="RefSeq" id="WP_211544460.1">
    <property type="nucleotide sequence ID" value="NZ_JAGTUK010000003.1"/>
</dbReference>
<evidence type="ECO:0000256" key="5">
    <source>
        <dbReference type="ARBA" id="ARBA00023125"/>
    </source>
</evidence>
<sequence>MARLIRVVPGVDPGFRRQRSGSGFRYVDPTGAPAPEADRERIGDLVIPPAWRDVWIAADPLAHIQAVGIDQAGRKQYLYHPLWRVSRDRRKFVRALDLASALPSARAQVTRALREEGQTKERALAIAFRLLDDAALRIGSERYLARHGSRGLTTLRRRDVRLDGRDVALSFPAKSGRTASIEITDEALADALTDFSAGASNAFLLAYRKGRRRVKITPAEVNAYLKDVLGASFTAKDFRTLHGTIIAADALARIGVLDRKGQRAQAERLAVQAAATALGNTTAVARNSYIDPRVFRQYARGRTLDLDVTPETAIRRLLGGPETSRKINRRETGRGRRSAAASTA</sequence>
<evidence type="ECO:0000256" key="7">
    <source>
        <dbReference type="SAM" id="MobiDB-lite"/>
    </source>
</evidence>
<dbReference type="InterPro" id="IPR014711">
    <property type="entry name" value="TopoI_cat_a-hlx-sub_euk"/>
</dbReference>
<dbReference type="InterPro" id="IPR035447">
    <property type="entry name" value="DNA_topo_I_N_sf"/>
</dbReference>
<dbReference type="SUPFAM" id="SSF55869">
    <property type="entry name" value="DNA topoisomerase I domain"/>
    <property type="match status" value="1"/>
</dbReference>
<evidence type="ECO:0000256" key="2">
    <source>
        <dbReference type="ARBA" id="ARBA00006645"/>
    </source>
</evidence>
<dbReference type="Gene3D" id="3.30.66.10">
    <property type="entry name" value="DNA topoisomerase I domain"/>
    <property type="match status" value="1"/>
</dbReference>
<comment type="similarity">
    <text evidence="2">Belongs to the type IB topoisomerase family.</text>
</comment>
<dbReference type="EC" id="5.6.2.1" evidence="3"/>
<evidence type="ECO:0000313" key="11">
    <source>
        <dbReference type="Proteomes" id="UP000678243"/>
    </source>
</evidence>
<dbReference type="PRINTS" id="PR00416">
    <property type="entry name" value="EUTPISMRASEI"/>
</dbReference>
<reference evidence="10 11" key="1">
    <citation type="submission" date="2021-04" db="EMBL/GenBank/DDBJ databases">
        <title>Whole genome analysis of root endophytic bacterium Microbacterium paraoxydans ku-mp colonizing RP-bio226 rice variety.</title>
        <authorList>
            <person name="Ulaganathan K."/>
            <person name="Latha B."/>
        </authorList>
    </citation>
    <scope>NUCLEOTIDE SEQUENCE [LARGE SCALE GENOMIC DNA]</scope>
    <source>
        <strain evidence="11">ku-mp</strain>
    </source>
</reference>
<evidence type="ECO:0000256" key="1">
    <source>
        <dbReference type="ARBA" id="ARBA00000213"/>
    </source>
</evidence>
<keyword evidence="4" id="KW-0799">Topoisomerase</keyword>
<dbReference type="Gene3D" id="1.10.132.120">
    <property type="match status" value="1"/>
</dbReference>
<dbReference type="InterPro" id="IPR013500">
    <property type="entry name" value="TopoI_cat_euk"/>
</dbReference>
<evidence type="ECO:0000259" key="9">
    <source>
        <dbReference type="Pfam" id="PF21338"/>
    </source>
</evidence>
<protein>
    <recommendedName>
        <fullName evidence="3">DNA topoisomerase</fullName>
        <ecNumber evidence="3">5.6.2.1</ecNumber>
    </recommendedName>
</protein>
<keyword evidence="5" id="KW-0238">DNA-binding</keyword>
<dbReference type="Gene3D" id="3.90.15.10">
    <property type="entry name" value="Topoisomerase I, Chain A, domain 3"/>
    <property type="match status" value="1"/>
</dbReference>
<dbReference type="InterPro" id="IPR001631">
    <property type="entry name" value="TopoI"/>
</dbReference>
<evidence type="ECO:0000259" key="8">
    <source>
        <dbReference type="Pfam" id="PF01028"/>
    </source>
</evidence>
<feature type="domain" description="DNA topoisomerase I catalytic core eukaryotic-type" evidence="8">
    <location>
        <begin position="84"/>
        <end position="287"/>
    </location>
</feature>
<feature type="compositionally biased region" description="Basic and acidic residues" evidence="7">
    <location>
        <begin position="323"/>
        <end position="334"/>
    </location>
</feature>
<proteinExistence type="inferred from homology"/>
<organism evidence="10 11">
    <name type="scientific">Microbacterium paraoxydans</name>
    <dbReference type="NCBI Taxonomy" id="199592"/>
    <lineage>
        <taxon>Bacteria</taxon>
        <taxon>Bacillati</taxon>
        <taxon>Actinomycetota</taxon>
        <taxon>Actinomycetes</taxon>
        <taxon>Micrococcales</taxon>
        <taxon>Microbacteriaceae</taxon>
        <taxon>Microbacterium</taxon>
    </lineage>
</organism>
<evidence type="ECO:0000256" key="4">
    <source>
        <dbReference type="ARBA" id="ARBA00023029"/>
    </source>
</evidence>
<dbReference type="InterPro" id="IPR011010">
    <property type="entry name" value="DNA_brk_join_enz"/>
</dbReference>
<dbReference type="EMBL" id="JAGTUK010000003">
    <property type="protein sequence ID" value="MBS0025072.1"/>
    <property type="molecule type" value="Genomic_DNA"/>
</dbReference>
<comment type="catalytic activity">
    <reaction evidence="1">
        <text>ATP-independent breakage of single-stranded DNA, followed by passage and rejoining.</text>
        <dbReference type="EC" id="5.6.2.1"/>
    </reaction>
</comment>
<dbReference type="PROSITE" id="PS52038">
    <property type="entry name" value="TOPO_IB_2"/>
    <property type="match status" value="1"/>
</dbReference>
<dbReference type="SUPFAM" id="SSF56349">
    <property type="entry name" value="DNA breaking-rejoining enzymes"/>
    <property type="match status" value="1"/>
</dbReference>
<evidence type="ECO:0000256" key="6">
    <source>
        <dbReference type="ARBA" id="ARBA00023235"/>
    </source>
</evidence>
<name>A0ABS5IQ34_9MICO</name>
<dbReference type="Proteomes" id="UP000678243">
    <property type="component" value="Unassembled WGS sequence"/>
</dbReference>
<feature type="domain" description="DNA topoisomerase IB N-terminal" evidence="9">
    <location>
        <begin position="23"/>
        <end position="70"/>
    </location>
</feature>
<keyword evidence="6" id="KW-0413">Isomerase</keyword>
<evidence type="ECO:0000256" key="3">
    <source>
        <dbReference type="ARBA" id="ARBA00012891"/>
    </source>
</evidence>
<dbReference type="Pfam" id="PF21338">
    <property type="entry name" value="Top1B_N_bact"/>
    <property type="match status" value="1"/>
</dbReference>
<feature type="region of interest" description="Disordered" evidence="7">
    <location>
        <begin position="319"/>
        <end position="344"/>
    </location>
</feature>
<dbReference type="Pfam" id="PF01028">
    <property type="entry name" value="Topoisom_I"/>
    <property type="match status" value="1"/>
</dbReference>
<keyword evidence="11" id="KW-1185">Reference proteome</keyword>
<comment type="caution">
    <text evidence="10">The sequence shown here is derived from an EMBL/GenBank/DDBJ whole genome shotgun (WGS) entry which is preliminary data.</text>
</comment>
<evidence type="ECO:0000313" key="10">
    <source>
        <dbReference type="EMBL" id="MBS0025072.1"/>
    </source>
</evidence>
<gene>
    <name evidence="10" type="ORF">KE274_13260</name>
</gene>
<accession>A0ABS5IQ34</accession>
<dbReference type="InterPro" id="IPR049331">
    <property type="entry name" value="Top1B_N_bact"/>
</dbReference>